<dbReference type="Proteomes" id="UP000262882">
    <property type="component" value="Unassembled WGS sequence"/>
</dbReference>
<dbReference type="InterPro" id="IPR024414">
    <property type="entry name" value="Uncharacterised_PrgI"/>
</dbReference>
<gene>
    <name evidence="3" type="ORF">D0T12_31700</name>
</gene>
<evidence type="ECO:0000313" key="3">
    <source>
        <dbReference type="EMBL" id="RFS81515.1"/>
    </source>
</evidence>
<feature type="region of interest" description="Disordered" evidence="1">
    <location>
        <begin position="294"/>
        <end position="315"/>
    </location>
</feature>
<reference evidence="3 4" key="1">
    <citation type="submission" date="2018-08" db="EMBL/GenBank/DDBJ databases">
        <title>Actinomadura spongicola sp. nov., isolated from marine sponge Leucetta chagosensis.</title>
        <authorList>
            <person name="Li L."/>
            <person name="Lin H.W."/>
        </authorList>
    </citation>
    <scope>NUCLEOTIDE SEQUENCE [LARGE SCALE GENOMIC DNA]</scope>
    <source>
        <strain evidence="3 4">LHW52907</strain>
    </source>
</reference>
<dbReference type="OrthoDB" id="3354527at2"/>
<evidence type="ECO:0000256" key="1">
    <source>
        <dbReference type="SAM" id="MobiDB-lite"/>
    </source>
</evidence>
<keyword evidence="4" id="KW-1185">Reference proteome</keyword>
<feature type="transmembrane region" description="Helical" evidence="2">
    <location>
        <begin position="20"/>
        <end position="43"/>
    </location>
</feature>
<organism evidence="3 4">
    <name type="scientific">Actinomadura spongiicola</name>
    <dbReference type="NCBI Taxonomy" id="2303421"/>
    <lineage>
        <taxon>Bacteria</taxon>
        <taxon>Bacillati</taxon>
        <taxon>Actinomycetota</taxon>
        <taxon>Actinomycetes</taxon>
        <taxon>Streptosporangiales</taxon>
        <taxon>Thermomonosporaceae</taxon>
        <taxon>Actinomadura</taxon>
    </lineage>
</organism>
<evidence type="ECO:0000313" key="4">
    <source>
        <dbReference type="Proteomes" id="UP000262882"/>
    </source>
</evidence>
<dbReference type="EMBL" id="QVNQ01000013">
    <property type="protein sequence ID" value="RFS81515.1"/>
    <property type="molecule type" value="Genomic_DNA"/>
</dbReference>
<dbReference type="RefSeq" id="WP_117404362.1">
    <property type="nucleotide sequence ID" value="NZ_QVNQ01000013.1"/>
</dbReference>
<sequence length="315" mass="32744">MPPDEHSVRIPADVETPDKILAGLTARQVAILAATGAVLWLAFTATRGLVPLPVFAAAAFPSGAAAAVLALGRRDGVGLDRLLLAAIRHARSPRRLVLAPEGVVAPPTWAQQKQQPLPAPLRLPAAAISADGVIDLDADGAAVVCQASTVSFALRTPQEQAALVGVFGRWLNSLSGPAQIVVRAQDVDLAPLISGLRDHAPTLAHPELEQAAIEHADFLADLARRRDLLRRQVLLVLRESHHGRAGDGAAQRVLRRADEAMRALAAAGITVRVLPGGPATAVLAACCNPWHTTPAGATDQRAAPAETITSAGGWG</sequence>
<protein>
    <submittedName>
        <fullName evidence="3">PrgI family protein</fullName>
    </submittedName>
</protein>
<keyword evidence="2" id="KW-0812">Transmembrane</keyword>
<dbReference type="Pfam" id="PF12666">
    <property type="entry name" value="PrgI"/>
    <property type="match status" value="1"/>
</dbReference>
<evidence type="ECO:0000256" key="2">
    <source>
        <dbReference type="SAM" id="Phobius"/>
    </source>
</evidence>
<accession>A0A372G817</accession>
<dbReference type="AlphaFoldDB" id="A0A372G817"/>
<feature type="transmembrane region" description="Helical" evidence="2">
    <location>
        <begin position="49"/>
        <end position="71"/>
    </location>
</feature>
<keyword evidence="2" id="KW-0472">Membrane</keyword>
<keyword evidence="2" id="KW-1133">Transmembrane helix</keyword>
<proteinExistence type="predicted"/>
<name>A0A372G817_9ACTN</name>
<comment type="caution">
    <text evidence="3">The sequence shown here is derived from an EMBL/GenBank/DDBJ whole genome shotgun (WGS) entry which is preliminary data.</text>
</comment>